<sequence length="334" mass="37090">MRPVKAAVVGVGYLGKFHAEKLAAMKQAELVAVVDNDPEQAEKVAAKFGVPWYTDHTRVIDQVQAVSVVVPTVYHHQVALDFLKAGKDVICEKPMTTTLEEADELVRIAREKDLILQVGHLERFNPAVEELFDRVHKPLFIECNRIAPFKARATDVDVALDLMIHDLDIILALVGEEPSEIRAVGVPVLGKHADIVNTRIEFPGGCVANVTASRLALKDERKMRVFQPDSYLHLDFKSRKLLAVNGVEYKPGKKPKVKADRPRFGKADPLDKELKSFINCVSKRVQPRVSGESGRRALACALAVQKCMPTDRPDFQSLIESSRKWVGTGSEGEE</sequence>
<dbReference type="SUPFAM" id="SSF51735">
    <property type="entry name" value="NAD(P)-binding Rossmann-fold domains"/>
    <property type="match status" value="1"/>
</dbReference>
<dbReference type="InterPro" id="IPR055170">
    <property type="entry name" value="GFO_IDH_MocA-like_dom"/>
</dbReference>
<dbReference type="InterPro" id="IPR051450">
    <property type="entry name" value="Gfo/Idh/MocA_Oxidoreductases"/>
</dbReference>
<dbReference type="STRING" id="1429043.X474_16575"/>
<dbReference type="Proteomes" id="UP000032233">
    <property type="component" value="Unassembled WGS sequence"/>
</dbReference>
<dbReference type="InterPro" id="IPR000683">
    <property type="entry name" value="Gfo/Idh/MocA-like_OxRdtase_N"/>
</dbReference>
<dbReference type="PANTHER" id="PTHR43377:SF1">
    <property type="entry name" value="BILIVERDIN REDUCTASE A"/>
    <property type="match status" value="1"/>
</dbReference>
<dbReference type="AlphaFoldDB" id="A0A0D2HQY9"/>
<dbReference type="InterPro" id="IPR036291">
    <property type="entry name" value="NAD(P)-bd_dom_sf"/>
</dbReference>
<dbReference type="EMBL" id="AZAC01000021">
    <property type="protein sequence ID" value="KIX12898.1"/>
    <property type="molecule type" value="Genomic_DNA"/>
</dbReference>
<organism evidence="3 4">
    <name type="scientific">Dethiosulfatarculus sandiegensis</name>
    <dbReference type="NCBI Taxonomy" id="1429043"/>
    <lineage>
        <taxon>Bacteria</taxon>
        <taxon>Pseudomonadati</taxon>
        <taxon>Thermodesulfobacteriota</taxon>
        <taxon>Desulfarculia</taxon>
        <taxon>Desulfarculales</taxon>
        <taxon>Desulfarculaceae</taxon>
        <taxon>Dethiosulfatarculus</taxon>
    </lineage>
</organism>
<dbReference type="FunCoup" id="A0A0D2HQY9">
    <property type="interactions" value="116"/>
</dbReference>
<evidence type="ECO:0000313" key="4">
    <source>
        <dbReference type="Proteomes" id="UP000032233"/>
    </source>
</evidence>
<evidence type="ECO:0000313" key="3">
    <source>
        <dbReference type="EMBL" id="KIX12898.1"/>
    </source>
</evidence>
<dbReference type="GO" id="GO:0000166">
    <property type="term" value="F:nucleotide binding"/>
    <property type="evidence" value="ECO:0007669"/>
    <property type="project" value="InterPro"/>
</dbReference>
<dbReference type="Pfam" id="PF22725">
    <property type="entry name" value="GFO_IDH_MocA_C3"/>
    <property type="match status" value="1"/>
</dbReference>
<accession>A0A0D2HQY9</accession>
<keyword evidence="4" id="KW-1185">Reference proteome</keyword>
<dbReference type="Pfam" id="PF01408">
    <property type="entry name" value="GFO_IDH_MocA"/>
    <property type="match status" value="1"/>
</dbReference>
<dbReference type="PANTHER" id="PTHR43377">
    <property type="entry name" value="BILIVERDIN REDUCTASE A"/>
    <property type="match status" value="1"/>
</dbReference>
<gene>
    <name evidence="3" type="ORF">X474_16575</name>
</gene>
<dbReference type="Gene3D" id="3.40.50.720">
    <property type="entry name" value="NAD(P)-binding Rossmann-like Domain"/>
    <property type="match status" value="1"/>
</dbReference>
<dbReference type="OrthoDB" id="9782091at2"/>
<dbReference type="SUPFAM" id="SSF55347">
    <property type="entry name" value="Glyceraldehyde-3-phosphate dehydrogenase-like, C-terminal domain"/>
    <property type="match status" value="1"/>
</dbReference>
<name>A0A0D2HQY9_9BACT</name>
<protein>
    <submittedName>
        <fullName evidence="3">UDP-N-acetylglucosamine 3-dehydrogenase</fullName>
    </submittedName>
</protein>
<evidence type="ECO:0000259" key="2">
    <source>
        <dbReference type="Pfam" id="PF22725"/>
    </source>
</evidence>
<proteinExistence type="predicted"/>
<feature type="domain" description="Gfo/Idh/MocA-like oxidoreductase N-terminal" evidence="1">
    <location>
        <begin position="5"/>
        <end position="120"/>
    </location>
</feature>
<reference evidence="3 4" key="1">
    <citation type="submission" date="2013-11" db="EMBL/GenBank/DDBJ databases">
        <title>Metagenomic analysis of a methanogenic consortium involved in long chain n-alkane degradation.</title>
        <authorList>
            <person name="Davidova I.A."/>
            <person name="Callaghan A.V."/>
            <person name="Wawrik B."/>
            <person name="Pruitt S."/>
            <person name="Marks C."/>
            <person name="Duncan K.E."/>
            <person name="Suflita J.M."/>
        </authorList>
    </citation>
    <scope>NUCLEOTIDE SEQUENCE [LARGE SCALE GENOMIC DNA]</scope>
    <source>
        <strain evidence="3 4">SPR</strain>
    </source>
</reference>
<comment type="caution">
    <text evidence="3">The sequence shown here is derived from an EMBL/GenBank/DDBJ whole genome shotgun (WGS) entry which is preliminary data.</text>
</comment>
<evidence type="ECO:0000259" key="1">
    <source>
        <dbReference type="Pfam" id="PF01408"/>
    </source>
</evidence>
<feature type="domain" description="GFO/IDH/MocA-like oxidoreductase" evidence="2">
    <location>
        <begin position="158"/>
        <end position="225"/>
    </location>
</feature>
<dbReference type="InParanoid" id="A0A0D2HQY9"/>
<dbReference type="Gene3D" id="3.30.360.10">
    <property type="entry name" value="Dihydrodipicolinate Reductase, domain 2"/>
    <property type="match status" value="1"/>
</dbReference>